<keyword evidence="3" id="KW-1185">Reference proteome</keyword>
<dbReference type="Pfam" id="PF11157">
    <property type="entry name" value="DUF2937"/>
    <property type="match status" value="1"/>
</dbReference>
<gene>
    <name evidence="2" type="ORF">AUP43_17680</name>
</gene>
<organism evidence="2 3">
    <name type="scientific">Oceanibaculum pacificum</name>
    <dbReference type="NCBI Taxonomy" id="580166"/>
    <lineage>
        <taxon>Bacteria</taxon>
        <taxon>Pseudomonadati</taxon>
        <taxon>Pseudomonadota</taxon>
        <taxon>Alphaproteobacteria</taxon>
        <taxon>Rhodospirillales</taxon>
        <taxon>Oceanibaculaceae</taxon>
        <taxon>Oceanibaculum</taxon>
    </lineage>
</organism>
<dbReference type="RefSeq" id="WP_067553320.1">
    <property type="nucleotide sequence ID" value="NZ_LPXN01000062.1"/>
</dbReference>
<dbReference type="Proteomes" id="UP000076400">
    <property type="component" value="Unassembled WGS sequence"/>
</dbReference>
<keyword evidence="1" id="KW-0812">Transmembrane</keyword>
<evidence type="ECO:0000313" key="3">
    <source>
        <dbReference type="Proteomes" id="UP000076400"/>
    </source>
</evidence>
<dbReference type="AlphaFoldDB" id="A0A154WES1"/>
<feature type="transmembrane region" description="Helical" evidence="1">
    <location>
        <begin position="147"/>
        <end position="166"/>
    </location>
</feature>
<sequence length="191" mass="20984">MRFLARWLGQSILMAAALCGFFLAVQAPAWTEHYIAALQQRAQELQLDIDGRIETVRRYYALDAALNTEEVRRLLAEREPANAAALRAAELRRATYESAHTRLTDSSAMLRPLLAARLVATDAGALSAVADSAFANYTPRLPLTLDALAYGVLGLVLALFLVELLFSLLRGLAGDRAGDRARDQSWRSRIG</sequence>
<protein>
    <recommendedName>
        <fullName evidence="4">DUF2937 domain-containing protein</fullName>
    </recommendedName>
</protein>
<comment type="caution">
    <text evidence="2">The sequence shown here is derived from an EMBL/GenBank/DDBJ whole genome shotgun (WGS) entry which is preliminary data.</text>
</comment>
<evidence type="ECO:0008006" key="4">
    <source>
        <dbReference type="Google" id="ProtNLM"/>
    </source>
</evidence>
<dbReference type="InterPro" id="IPR022584">
    <property type="entry name" value="DUF2937"/>
</dbReference>
<accession>A0A154WES1</accession>
<name>A0A154WES1_9PROT</name>
<evidence type="ECO:0000256" key="1">
    <source>
        <dbReference type="SAM" id="Phobius"/>
    </source>
</evidence>
<proteinExistence type="predicted"/>
<dbReference type="STRING" id="580166.AUP43_17680"/>
<dbReference type="EMBL" id="LPXN01000062">
    <property type="protein sequence ID" value="KZD12024.1"/>
    <property type="molecule type" value="Genomic_DNA"/>
</dbReference>
<keyword evidence="1" id="KW-1133">Transmembrane helix</keyword>
<evidence type="ECO:0000313" key="2">
    <source>
        <dbReference type="EMBL" id="KZD12024.1"/>
    </source>
</evidence>
<keyword evidence="1" id="KW-0472">Membrane</keyword>
<reference evidence="2 3" key="1">
    <citation type="submission" date="2015-12" db="EMBL/GenBank/DDBJ databases">
        <title>Genome sequence of Oceanibaculum pacificum MCCC 1A02656.</title>
        <authorList>
            <person name="Lu L."/>
            <person name="Lai Q."/>
            <person name="Shao Z."/>
            <person name="Qian P."/>
        </authorList>
    </citation>
    <scope>NUCLEOTIDE SEQUENCE [LARGE SCALE GENOMIC DNA]</scope>
    <source>
        <strain evidence="2 3">MCCC 1A02656</strain>
    </source>
</reference>